<gene>
    <name evidence="2" type="ORF">UFOPK1908_01474</name>
</gene>
<dbReference type="GO" id="GO:0005615">
    <property type="term" value="C:extracellular space"/>
    <property type="evidence" value="ECO:0007669"/>
    <property type="project" value="TreeGrafter"/>
</dbReference>
<reference evidence="2" key="1">
    <citation type="submission" date="2020-05" db="EMBL/GenBank/DDBJ databases">
        <authorList>
            <person name="Chiriac C."/>
            <person name="Salcher M."/>
            <person name="Ghai R."/>
            <person name="Kavagutti S V."/>
        </authorList>
    </citation>
    <scope>NUCLEOTIDE SEQUENCE</scope>
</reference>
<dbReference type="Gene3D" id="2.30.180.10">
    <property type="entry name" value="FAS1 domain"/>
    <property type="match status" value="1"/>
</dbReference>
<dbReference type="AlphaFoldDB" id="A0A6J6J347"/>
<dbReference type="Pfam" id="PF02469">
    <property type="entry name" value="Fasciclin"/>
    <property type="match status" value="1"/>
</dbReference>
<evidence type="ECO:0000259" key="1">
    <source>
        <dbReference type="PROSITE" id="PS50213"/>
    </source>
</evidence>
<dbReference type="InterPro" id="IPR036378">
    <property type="entry name" value="FAS1_dom_sf"/>
</dbReference>
<proteinExistence type="predicted"/>
<dbReference type="SMART" id="SM00554">
    <property type="entry name" value="FAS1"/>
    <property type="match status" value="1"/>
</dbReference>
<organism evidence="2">
    <name type="scientific">freshwater metagenome</name>
    <dbReference type="NCBI Taxonomy" id="449393"/>
    <lineage>
        <taxon>unclassified sequences</taxon>
        <taxon>metagenomes</taxon>
        <taxon>ecological metagenomes</taxon>
    </lineage>
</organism>
<name>A0A6J6J347_9ZZZZ</name>
<dbReference type="SUPFAM" id="SSF82153">
    <property type="entry name" value="FAS1 domain"/>
    <property type="match status" value="1"/>
</dbReference>
<protein>
    <submittedName>
        <fullName evidence="2">Unannotated protein</fullName>
    </submittedName>
</protein>
<accession>A0A6J6J347</accession>
<dbReference type="PANTHER" id="PTHR10900">
    <property type="entry name" value="PERIOSTIN-RELATED"/>
    <property type="match status" value="1"/>
</dbReference>
<dbReference type="InterPro" id="IPR000782">
    <property type="entry name" value="FAS1_domain"/>
</dbReference>
<dbReference type="EMBL" id="CAEZVB010000110">
    <property type="protein sequence ID" value="CAB4631206.1"/>
    <property type="molecule type" value="Genomic_DNA"/>
</dbReference>
<dbReference type="PROSITE" id="PS50213">
    <property type="entry name" value="FAS1"/>
    <property type="match status" value="1"/>
</dbReference>
<feature type="domain" description="FAS1" evidence="1">
    <location>
        <begin position="40"/>
        <end position="204"/>
    </location>
</feature>
<evidence type="ECO:0000313" key="2">
    <source>
        <dbReference type="EMBL" id="CAB4631206.1"/>
    </source>
</evidence>
<dbReference type="InterPro" id="IPR050904">
    <property type="entry name" value="Adhesion/Biosynth-related"/>
</dbReference>
<sequence length="209" mass="21588">MRTKISRAAVAGTAALIGLAVLAPTAQAAEGETSLATVLKVGQSKFDRDYADFDILTKAVETVLGAKPNSNVKLLADGKTALTVFAPTDQAFLNLATTLSGKKVKTEAAAFKVVAGLGVDTVENVLLYHVVPGSTILSQDALKANGAKLKSAVEGKTIGVKVTSKPAIILSDYAPKLTNPQVILTKVDINKGNKQVAHGIDGVLLPFAP</sequence>
<dbReference type="PANTHER" id="PTHR10900:SF77">
    <property type="entry name" value="FI19380P1"/>
    <property type="match status" value="1"/>
</dbReference>